<keyword evidence="2 3" id="KW-0663">Pyridoxal phosphate</keyword>
<dbReference type="Pfam" id="PF00202">
    <property type="entry name" value="Aminotran_3"/>
    <property type="match status" value="1"/>
</dbReference>
<dbReference type="InterPro" id="IPR005814">
    <property type="entry name" value="Aminotrans_3"/>
</dbReference>
<dbReference type="PROSITE" id="PS00600">
    <property type="entry name" value="AA_TRANSFER_CLASS_3"/>
    <property type="match status" value="1"/>
</dbReference>
<reference evidence="5" key="1">
    <citation type="journal article" date="2019" name="Int. J. Syst. Evol. Microbiol.">
        <title>The Global Catalogue of Microorganisms (GCM) 10K type strain sequencing project: providing services to taxonomists for standard genome sequencing and annotation.</title>
        <authorList>
            <consortium name="The Broad Institute Genomics Platform"/>
            <consortium name="The Broad Institute Genome Sequencing Center for Infectious Disease"/>
            <person name="Wu L."/>
            <person name="Ma J."/>
        </authorList>
    </citation>
    <scope>NUCLEOTIDE SEQUENCE [LARGE SCALE GENOMIC DNA]</scope>
    <source>
        <strain evidence="5">JCM 3369</strain>
    </source>
</reference>
<dbReference type="InterPro" id="IPR015422">
    <property type="entry name" value="PyrdxlP-dep_Trfase_small"/>
</dbReference>
<accession>A0ABW2CXE2</accession>
<protein>
    <submittedName>
        <fullName evidence="4">Aspartate aminotransferase family protein</fullName>
    </submittedName>
</protein>
<dbReference type="Gene3D" id="3.40.640.10">
    <property type="entry name" value="Type I PLP-dependent aspartate aminotransferase-like (Major domain)"/>
    <property type="match status" value="1"/>
</dbReference>
<dbReference type="PANTHER" id="PTHR43094">
    <property type="entry name" value="AMINOTRANSFERASE"/>
    <property type="match status" value="1"/>
</dbReference>
<dbReference type="PANTHER" id="PTHR43094:SF1">
    <property type="entry name" value="AMINOTRANSFERASE CLASS-III"/>
    <property type="match status" value="1"/>
</dbReference>
<keyword evidence="4" id="KW-0032">Aminotransferase</keyword>
<proteinExistence type="inferred from homology"/>
<dbReference type="GO" id="GO:0008483">
    <property type="term" value="F:transaminase activity"/>
    <property type="evidence" value="ECO:0007669"/>
    <property type="project" value="UniProtKB-KW"/>
</dbReference>
<organism evidence="4 5">
    <name type="scientific">Actinomadura yumaensis</name>
    <dbReference type="NCBI Taxonomy" id="111807"/>
    <lineage>
        <taxon>Bacteria</taxon>
        <taxon>Bacillati</taxon>
        <taxon>Actinomycetota</taxon>
        <taxon>Actinomycetes</taxon>
        <taxon>Streptosporangiales</taxon>
        <taxon>Thermomonosporaceae</taxon>
        <taxon>Actinomadura</taxon>
    </lineage>
</organism>
<keyword evidence="4" id="KW-0808">Transferase</keyword>
<dbReference type="EMBL" id="JBHSXS010000048">
    <property type="protein sequence ID" value="MFC6886122.1"/>
    <property type="molecule type" value="Genomic_DNA"/>
</dbReference>
<dbReference type="CDD" id="cd00610">
    <property type="entry name" value="OAT_like"/>
    <property type="match status" value="1"/>
</dbReference>
<sequence length="452" mass="48213">MSDVVAADAAHLWHPFTRQRDHDPARMVASGDGAWVTDLDGRRLLDGFSGLWSVNLGYGRADIVAAIHRQLETLPSASLFGQGHPTAARLAERIAALSPGGLNRVFLSLQGAQAVETAMKLARLYWRARGRTDKTIIVTRDRAYHGTAYGGTSLQGIAANRLPFEPTLPGVRRIGAPHPYRCRSCAGPRPASCTLACADELETLVEREGRDRIAAVIVEPVMGSGGVIPPPDGYLRRLRELCDRHEVLLVADEVMTGLGRTGRWFAVDHFGVVPDVLLMAKGLTGGYMPLAATVTTDAVYEAVTGRDTAGAEFPTGNTWDGHPPSCAAALATLDALENERLVERVAELAPLFAARLRRLEGRPGVGDVRTFGLIGGVELVKDVATGEPYPPETGAAARFAGHCRRLGLIVRPLADGGTVALAPPFVVSEAELTHLGDVLAEAHTATMEELEG</sequence>
<comment type="similarity">
    <text evidence="1 3">Belongs to the class-III pyridoxal-phosphate-dependent aminotransferase family.</text>
</comment>
<dbReference type="Gene3D" id="3.90.1150.10">
    <property type="entry name" value="Aspartate Aminotransferase, domain 1"/>
    <property type="match status" value="1"/>
</dbReference>
<gene>
    <name evidence="4" type="ORF">ACFQKB_40630</name>
</gene>
<dbReference type="SUPFAM" id="SSF53383">
    <property type="entry name" value="PLP-dependent transferases"/>
    <property type="match status" value="1"/>
</dbReference>
<evidence type="ECO:0000313" key="5">
    <source>
        <dbReference type="Proteomes" id="UP001596380"/>
    </source>
</evidence>
<dbReference type="InterPro" id="IPR015424">
    <property type="entry name" value="PyrdxlP-dep_Trfase"/>
</dbReference>
<evidence type="ECO:0000313" key="4">
    <source>
        <dbReference type="EMBL" id="MFC6886122.1"/>
    </source>
</evidence>
<evidence type="ECO:0000256" key="1">
    <source>
        <dbReference type="ARBA" id="ARBA00008954"/>
    </source>
</evidence>
<name>A0ABW2CXE2_9ACTN</name>
<comment type="caution">
    <text evidence="4">The sequence shown here is derived from an EMBL/GenBank/DDBJ whole genome shotgun (WGS) entry which is preliminary data.</text>
</comment>
<dbReference type="InterPro" id="IPR015421">
    <property type="entry name" value="PyrdxlP-dep_Trfase_major"/>
</dbReference>
<dbReference type="RefSeq" id="WP_160826469.1">
    <property type="nucleotide sequence ID" value="NZ_JBHSXE010000001.1"/>
</dbReference>
<evidence type="ECO:0000256" key="2">
    <source>
        <dbReference type="ARBA" id="ARBA00022898"/>
    </source>
</evidence>
<dbReference type="InterPro" id="IPR049704">
    <property type="entry name" value="Aminotrans_3_PPA_site"/>
</dbReference>
<dbReference type="Proteomes" id="UP001596380">
    <property type="component" value="Unassembled WGS sequence"/>
</dbReference>
<evidence type="ECO:0000256" key="3">
    <source>
        <dbReference type="RuleBase" id="RU003560"/>
    </source>
</evidence>
<keyword evidence="5" id="KW-1185">Reference proteome</keyword>